<evidence type="ECO:0000256" key="2">
    <source>
        <dbReference type="ARBA" id="ARBA00007935"/>
    </source>
</evidence>
<evidence type="ECO:0000313" key="10">
    <source>
        <dbReference type="Proteomes" id="UP000233597"/>
    </source>
</evidence>
<proteinExistence type="inferred from homology"/>
<dbReference type="PANTHER" id="PTHR30472:SF37">
    <property type="entry name" value="FE(3+) DICITRATE TRANSPORT SYSTEM PERMEASE PROTEIN FECD-RELATED"/>
    <property type="match status" value="1"/>
</dbReference>
<feature type="transmembrane region" description="Helical" evidence="8">
    <location>
        <begin position="91"/>
        <end position="114"/>
    </location>
</feature>
<evidence type="ECO:0000313" key="9">
    <source>
        <dbReference type="EMBL" id="PKR52942.1"/>
    </source>
</evidence>
<organism evidence="9 10">
    <name type="scientific">Thalassospira marina</name>
    <dbReference type="NCBI Taxonomy" id="2048283"/>
    <lineage>
        <taxon>Bacteria</taxon>
        <taxon>Pseudomonadati</taxon>
        <taxon>Pseudomonadota</taxon>
        <taxon>Alphaproteobacteria</taxon>
        <taxon>Rhodospirillales</taxon>
        <taxon>Thalassospiraceae</taxon>
        <taxon>Thalassospira</taxon>
    </lineage>
</organism>
<feature type="transmembrane region" description="Helical" evidence="8">
    <location>
        <begin position="613"/>
        <end position="634"/>
    </location>
</feature>
<gene>
    <name evidence="9" type="ORF">COO20_16730</name>
</gene>
<dbReference type="Gene3D" id="1.10.3470.10">
    <property type="entry name" value="ABC transporter involved in vitamin B12 uptake, BtuC"/>
    <property type="match status" value="2"/>
</dbReference>
<dbReference type="SUPFAM" id="SSF81345">
    <property type="entry name" value="ABC transporter involved in vitamin B12 uptake, BtuC"/>
    <property type="match status" value="2"/>
</dbReference>
<reference evidence="9 10" key="1">
    <citation type="submission" date="2017-09" db="EMBL/GenBank/DDBJ databases">
        <title>Biodiversity and function of Thalassospira species in the particle-attached aromatic-hydrocarbon-degrading consortia from the surface seawater of the South China Sea.</title>
        <authorList>
            <person name="Dong C."/>
            <person name="Liu R."/>
            <person name="Shao Z."/>
        </authorList>
    </citation>
    <scope>NUCLEOTIDE SEQUENCE [LARGE SCALE GENOMIC DNA]</scope>
    <source>
        <strain evidence="9 10">CSC1P2</strain>
    </source>
</reference>
<feature type="transmembrane region" description="Helical" evidence="8">
    <location>
        <begin position="457"/>
        <end position="476"/>
    </location>
</feature>
<dbReference type="PANTHER" id="PTHR30472">
    <property type="entry name" value="FERRIC ENTEROBACTIN TRANSPORT SYSTEM PERMEASE PROTEIN"/>
    <property type="match status" value="1"/>
</dbReference>
<dbReference type="CDD" id="cd06550">
    <property type="entry name" value="TM_ABC_iron-siderophores_like"/>
    <property type="match status" value="2"/>
</dbReference>
<feature type="transmembrane region" description="Helical" evidence="8">
    <location>
        <begin position="235"/>
        <end position="264"/>
    </location>
</feature>
<dbReference type="InterPro" id="IPR000522">
    <property type="entry name" value="ABC_transptr_permease_BtuC"/>
</dbReference>
<feature type="transmembrane region" description="Helical" evidence="8">
    <location>
        <begin position="431"/>
        <end position="451"/>
    </location>
</feature>
<comment type="similarity">
    <text evidence="2">Belongs to the binding-protein-dependent transport system permease family. FecCD subfamily.</text>
</comment>
<feature type="transmembrane region" description="Helical" evidence="8">
    <location>
        <begin position="646"/>
        <end position="663"/>
    </location>
</feature>
<evidence type="ECO:0000256" key="7">
    <source>
        <dbReference type="ARBA" id="ARBA00023136"/>
    </source>
</evidence>
<dbReference type="GO" id="GO:0033214">
    <property type="term" value="P:siderophore-iron import into cell"/>
    <property type="evidence" value="ECO:0007669"/>
    <property type="project" value="TreeGrafter"/>
</dbReference>
<feature type="transmembrane region" description="Helical" evidence="8">
    <location>
        <begin position="485"/>
        <end position="505"/>
    </location>
</feature>
<dbReference type="AlphaFoldDB" id="A0A2N3KQW5"/>
<feature type="transmembrane region" description="Helical" evidence="8">
    <location>
        <begin position="352"/>
        <end position="373"/>
    </location>
</feature>
<feature type="transmembrane region" description="Helical" evidence="8">
    <location>
        <begin position="276"/>
        <end position="294"/>
    </location>
</feature>
<dbReference type="GO" id="GO:0005886">
    <property type="term" value="C:plasma membrane"/>
    <property type="evidence" value="ECO:0007669"/>
    <property type="project" value="UniProtKB-SubCell"/>
</dbReference>
<feature type="transmembrane region" description="Helical" evidence="8">
    <location>
        <begin position="144"/>
        <end position="168"/>
    </location>
</feature>
<keyword evidence="4" id="KW-1003">Cell membrane</keyword>
<keyword evidence="3" id="KW-0813">Transport</keyword>
<feature type="transmembrane region" description="Helical" evidence="8">
    <location>
        <begin position="120"/>
        <end position="137"/>
    </location>
</feature>
<keyword evidence="6 8" id="KW-1133">Transmembrane helix</keyword>
<keyword evidence="5 8" id="KW-0812">Transmembrane</keyword>
<feature type="transmembrane region" description="Helical" evidence="8">
    <location>
        <begin position="580"/>
        <end position="601"/>
    </location>
</feature>
<sequence length="666" mass="70046">MMLRPARAATLIPAVFILLAIASLLIDLVPFAQHGATWQALFAPDETSFDQIFYHFSTLPRTVMAFMCGAGLAVAGAAIQTIFRNPLASPVTLGVGSGVELALTVFLVLAPASLANWQDLFTLAGGMGALGIVYLIASGRSNASLWLILAGMIVNLLLHSATQIFILFNQQFLDSVFMWGAGDLAQNGWDSTLYLAPRLIIAILAVVALVRPLDILALGDDTANSLGAPVKWLRLGILAIAVFITASIISTVGMIGFIGLAVPATLRFVGYTRSRGLLAMSFLVGGCGLVIIDYVMRQFAGTGGDIFPTGAATALIGAPFVIIILRKARIIPDGNANRQDHPTDYKITSRHMLLTGLFALLVVGLVASLLVSLDGNSHPVLTPISDLFAFTSTIGDRTQRTLAAIVCGAALAVSGTLIQRVGHNPMASPEITGVSSATALTMIIAMVYFGFDGRTELMLIGSVGGIISLFVLLALCRNFNHAPHYLLLNGLALTAVLGSVVRIALTHSGTKATMLISWLAGTTYFTRLDEVITVAIITAILSILILLARRPLELASMGSDQAVSLGLGISAFRLAMMTGAAILAAVSTLLVGPLSFVGLMAPHLARIAGFRLAGAHLLGAILIGANVMMVAEWLARNIIYPQQLPTGLIAALIGTAYFLILSARRS</sequence>
<evidence type="ECO:0000256" key="8">
    <source>
        <dbReference type="SAM" id="Phobius"/>
    </source>
</evidence>
<evidence type="ECO:0000256" key="5">
    <source>
        <dbReference type="ARBA" id="ARBA00022692"/>
    </source>
</evidence>
<evidence type="ECO:0000256" key="1">
    <source>
        <dbReference type="ARBA" id="ARBA00004651"/>
    </source>
</evidence>
<evidence type="ECO:0000256" key="3">
    <source>
        <dbReference type="ARBA" id="ARBA00022448"/>
    </source>
</evidence>
<dbReference type="NCBIfam" id="NF007866">
    <property type="entry name" value="PRK10577.1-2"/>
    <property type="match status" value="1"/>
</dbReference>
<dbReference type="Pfam" id="PF01032">
    <property type="entry name" value="FecCD"/>
    <property type="match status" value="2"/>
</dbReference>
<keyword evidence="7 8" id="KW-0472">Membrane</keyword>
<accession>A0A2N3KQW5</accession>
<name>A0A2N3KQW5_9PROT</name>
<comment type="caution">
    <text evidence="9">The sequence shown here is derived from an EMBL/GenBank/DDBJ whole genome shotgun (WGS) entry which is preliminary data.</text>
</comment>
<dbReference type="InterPro" id="IPR037294">
    <property type="entry name" value="ABC_BtuC-like"/>
</dbReference>
<evidence type="ECO:0000256" key="4">
    <source>
        <dbReference type="ARBA" id="ARBA00022475"/>
    </source>
</evidence>
<comment type="subcellular location">
    <subcellularLocation>
        <location evidence="1">Cell membrane</location>
        <topology evidence="1">Multi-pass membrane protein</topology>
    </subcellularLocation>
</comment>
<dbReference type="GO" id="GO:0022857">
    <property type="term" value="F:transmembrane transporter activity"/>
    <property type="evidence" value="ECO:0007669"/>
    <property type="project" value="InterPro"/>
</dbReference>
<feature type="transmembrane region" description="Helical" evidence="8">
    <location>
        <begin position="306"/>
        <end position="325"/>
    </location>
</feature>
<dbReference type="RefSeq" id="WP_101268609.1">
    <property type="nucleotide sequence ID" value="NZ_NWTK01000011.1"/>
</dbReference>
<dbReference type="EMBL" id="NWTK01000011">
    <property type="protein sequence ID" value="PKR52942.1"/>
    <property type="molecule type" value="Genomic_DNA"/>
</dbReference>
<dbReference type="OrthoDB" id="9811721at2"/>
<protein>
    <submittedName>
        <fullName evidence="9">Fe(3+)-hydroxamate ABC transporter permease FhuB</fullName>
    </submittedName>
</protein>
<feature type="transmembrane region" description="Helical" evidence="8">
    <location>
        <begin position="531"/>
        <end position="548"/>
    </location>
</feature>
<dbReference type="Proteomes" id="UP000233597">
    <property type="component" value="Unassembled WGS sequence"/>
</dbReference>
<evidence type="ECO:0000256" key="6">
    <source>
        <dbReference type="ARBA" id="ARBA00022989"/>
    </source>
</evidence>
<feature type="transmembrane region" description="Helical" evidence="8">
    <location>
        <begin position="59"/>
        <end position="79"/>
    </location>
</feature>